<feature type="non-terminal residue" evidence="2">
    <location>
        <position position="1"/>
    </location>
</feature>
<gene>
    <name evidence="2" type="ORF">EJB05_48834</name>
</gene>
<feature type="compositionally biased region" description="Basic residues" evidence="1">
    <location>
        <begin position="50"/>
        <end position="61"/>
    </location>
</feature>
<dbReference type="Gramene" id="TVU05663">
    <property type="protein sequence ID" value="TVU05663"/>
    <property type="gene ID" value="EJB05_48834"/>
</dbReference>
<protein>
    <submittedName>
        <fullName evidence="2">Uncharacterized protein</fullName>
    </submittedName>
</protein>
<reference evidence="2 3" key="1">
    <citation type="journal article" date="2019" name="Sci. Rep.">
        <title>A high-quality genome of Eragrostis curvula grass provides insights into Poaceae evolution and supports new strategies to enhance forage quality.</title>
        <authorList>
            <person name="Carballo J."/>
            <person name="Santos B.A.C.M."/>
            <person name="Zappacosta D."/>
            <person name="Garbus I."/>
            <person name="Selva J.P."/>
            <person name="Gallo C.A."/>
            <person name="Diaz A."/>
            <person name="Albertini E."/>
            <person name="Caccamo M."/>
            <person name="Echenique V."/>
        </authorList>
    </citation>
    <scope>NUCLEOTIDE SEQUENCE [LARGE SCALE GENOMIC DNA]</scope>
    <source>
        <strain evidence="3">cv. Victoria</strain>
        <tissue evidence="2">Leaf</tissue>
    </source>
</reference>
<dbReference type="EMBL" id="RWGY01000051">
    <property type="protein sequence ID" value="TVU05663.1"/>
    <property type="molecule type" value="Genomic_DNA"/>
</dbReference>
<evidence type="ECO:0000313" key="3">
    <source>
        <dbReference type="Proteomes" id="UP000324897"/>
    </source>
</evidence>
<comment type="caution">
    <text evidence="2">The sequence shown here is derived from an EMBL/GenBank/DDBJ whole genome shotgun (WGS) entry which is preliminary data.</text>
</comment>
<feature type="region of interest" description="Disordered" evidence="1">
    <location>
        <begin position="46"/>
        <end position="108"/>
    </location>
</feature>
<proteinExistence type="predicted"/>
<evidence type="ECO:0000313" key="2">
    <source>
        <dbReference type="EMBL" id="TVU05663.1"/>
    </source>
</evidence>
<dbReference type="AlphaFoldDB" id="A0A5J9T2Q8"/>
<dbReference type="Proteomes" id="UP000324897">
    <property type="component" value="Unassembled WGS sequence"/>
</dbReference>
<feature type="compositionally biased region" description="Low complexity" evidence="1">
    <location>
        <begin position="8"/>
        <end position="20"/>
    </location>
</feature>
<sequence>YAIAKNPSAQNDSASAQAQQERTTAFESAELLQGAVGELLQGAEAELLRGRRRRRTPRRGGGRLQGTAAEGSKARSRRRATPRRGGVLPQGELLRRSRGEPLHAGPASGCGKHELSSCRYLAASYCGKGALSRCGGRVGCGKHTATWSGERLRQTHGELLLRVRGEIGYGRRVQFMCFIEQCNDELLSNVRIEAHAAMYQIVTI</sequence>
<evidence type="ECO:0000256" key="1">
    <source>
        <dbReference type="SAM" id="MobiDB-lite"/>
    </source>
</evidence>
<organism evidence="2 3">
    <name type="scientific">Eragrostis curvula</name>
    <name type="common">weeping love grass</name>
    <dbReference type="NCBI Taxonomy" id="38414"/>
    <lineage>
        <taxon>Eukaryota</taxon>
        <taxon>Viridiplantae</taxon>
        <taxon>Streptophyta</taxon>
        <taxon>Embryophyta</taxon>
        <taxon>Tracheophyta</taxon>
        <taxon>Spermatophyta</taxon>
        <taxon>Magnoliopsida</taxon>
        <taxon>Liliopsida</taxon>
        <taxon>Poales</taxon>
        <taxon>Poaceae</taxon>
        <taxon>PACMAD clade</taxon>
        <taxon>Chloridoideae</taxon>
        <taxon>Eragrostideae</taxon>
        <taxon>Eragrostidinae</taxon>
        <taxon>Eragrostis</taxon>
    </lineage>
</organism>
<accession>A0A5J9T2Q8</accession>
<feature type="region of interest" description="Disordered" evidence="1">
    <location>
        <begin position="1"/>
        <end position="25"/>
    </location>
</feature>
<keyword evidence="3" id="KW-1185">Reference proteome</keyword>
<name>A0A5J9T2Q8_9POAL</name>